<dbReference type="Proteomes" id="UP000019063">
    <property type="component" value="Unassembled WGS sequence"/>
</dbReference>
<feature type="transmembrane region" description="Helical" evidence="6">
    <location>
        <begin position="160"/>
        <end position="180"/>
    </location>
</feature>
<protein>
    <submittedName>
        <fullName evidence="7">Ribonuclease BN</fullName>
    </submittedName>
</protein>
<dbReference type="GO" id="GO:0005886">
    <property type="term" value="C:plasma membrane"/>
    <property type="evidence" value="ECO:0007669"/>
    <property type="project" value="UniProtKB-SubCell"/>
</dbReference>
<dbReference type="InterPro" id="IPR017039">
    <property type="entry name" value="Virul_fac_BrkB"/>
</dbReference>
<evidence type="ECO:0000313" key="7">
    <source>
        <dbReference type="EMBL" id="ETW10670.1"/>
    </source>
</evidence>
<dbReference type="PANTHER" id="PTHR30213">
    <property type="entry name" value="INNER MEMBRANE PROTEIN YHJD"/>
    <property type="match status" value="1"/>
</dbReference>
<feature type="transmembrane region" description="Helical" evidence="6">
    <location>
        <begin position="12"/>
        <end position="36"/>
    </location>
</feature>
<evidence type="ECO:0000256" key="2">
    <source>
        <dbReference type="ARBA" id="ARBA00022475"/>
    </source>
</evidence>
<comment type="caution">
    <text evidence="7">The sequence shown here is derived from an EMBL/GenBank/DDBJ whole genome shotgun (WGS) entry which is preliminary data.</text>
</comment>
<evidence type="ECO:0000256" key="6">
    <source>
        <dbReference type="SAM" id="Phobius"/>
    </source>
</evidence>
<dbReference type="eggNOG" id="COG1295">
    <property type="taxonomic scope" value="Bacteria"/>
</dbReference>
<proteinExistence type="predicted"/>
<evidence type="ECO:0000313" key="8">
    <source>
        <dbReference type="Proteomes" id="UP000019063"/>
    </source>
</evidence>
<dbReference type="PIRSF" id="PIRSF035875">
    <property type="entry name" value="RNase_BN"/>
    <property type="match status" value="1"/>
</dbReference>
<organism evidence="7 8">
    <name type="scientific">Roseivivax marinus</name>
    <dbReference type="NCBI Taxonomy" id="1379903"/>
    <lineage>
        <taxon>Bacteria</taxon>
        <taxon>Pseudomonadati</taxon>
        <taxon>Pseudomonadota</taxon>
        <taxon>Alphaproteobacteria</taxon>
        <taxon>Rhodobacterales</taxon>
        <taxon>Roseobacteraceae</taxon>
        <taxon>Roseivivax</taxon>
    </lineage>
</organism>
<keyword evidence="8" id="KW-1185">Reference proteome</keyword>
<feature type="transmembrane region" description="Helical" evidence="6">
    <location>
        <begin position="226"/>
        <end position="248"/>
    </location>
</feature>
<evidence type="ECO:0000256" key="4">
    <source>
        <dbReference type="ARBA" id="ARBA00022989"/>
    </source>
</evidence>
<evidence type="ECO:0000256" key="3">
    <source>
        <dbReference type="ARBA" id="ARBA00022692"/>
    </source>
</evidence>
<dbReference type="STRING" id="1379903.ATO8_21066"/>
<dbReference type="PATRIC" id="fig|1317118.6.peg.4310"/>
<reference evidence="7 8" key="1">
    <citation type="journal article" date="2014" name="Antonie Van Leeuwenhoek">
        <title>Roseivivax atlanticus sp. nov., isolated from surface seawater of the Atlantic Ocean.</title>
        <authorList>
            <person name="Li G."/>
            <person name="Lai Q."/>
            <person name="Liu X."/>
            <person name="Sun F."/>
            <person name="Shao Z."/>
        </authorList>
    </citation>
    <scope>NUCLEOTIDE SEQUENCE [LARGE SCALE GENOMIC DNA]</scope>
    <source>
        <strain evidence="7 8">22II-s10s</strain>
    </source>
</reference>
<keyword evidence="3 6" id="KW-0812">Transmembrane</keyword>
<feature type="transmembrane region" description="Helical" evidence="6">
    <location>
        <begin position="121"/>
        <end position="148"/>
    </location>
</feature>
<sequence length="285" mass="30345">MSRDHVSVVSAGVAFFGLLALFPAIGALMSTAGLLMDPATIELQLEELVAILPKDAAEILQGQARAVASNGGTSLGLAALAGLALSIYGASKGMSTLMEGMNIAYDEEETRGMIKQYAVSFALTVFLILGVLVSLGLTVAVPALIGSLGLPDALTTLLDWGRWPLLAALTVIGLAVLYRYGPSRQDPEWRWVTWGSVIAMVFWIAGSIAFSLYVRDFGDYNESYGAIGGVIVLLTWLWLSAYIVLLGAEINSEMEHQTRHDSTTGRELPMGKRGAVKADHVGEAQ</sequence>
<feature type="transmembrane region" description="Helical" evidence="6">
    <location>
        <begin position="73"/>
        <end position="91"/>
    </location>
</feature>
<keyword evidence="5 6" id="KW-0472">Membrane</keyword>
<gene>
    <name evidence="7" type="ORF">ATO8_21066</name>
</gene>
<name>W4HF97_9RHOB</name>
<keyword evidence="2" id="KW-1003">Cell membrane</keyword>
<keyword evidence="4 6" id="KW-1133">Transmembrane helix</keyword>
<feature type="transmembrane region" description="Helical" evidence="6">
    <location>
        <begin position="192"/>
        <end position="214"/>
    </location>
</feature>
<dbReference type="PANTHER" id="PTHR30213:SF0">
    <property type="entry name" value="UPF0761 MEMBRANE PROTEIN YIHY"/>
    <property type="match status" value="1"/>
</dbReference>
<dbReference type="Pfam" id="PF03631">
    <property type="entry name" value="Virul_fac_BrkB"/>
    <property type="match status" value="1"/>
</dbReference>
<accession>W4HF97</accession>
<dbReference type="EMBL" id="AQQW01000031">
    <property type="protein sequence ID" value="ETW10670.1"/>
    <property type="molecule type" value="Genomic_DNA"/>
</dbReference>
<evidence type="ECO:0000256" key="1">
    <source>
        <dbReference type="ARBA" id="ARBA00004651"/>
    </source>
</evidence>
<comment type="subcellular location">
    <subcellularLocation>
        <location evidence="1">Cell membrane</location>
        <topology evidence="1">Multi-pass membrane protein</topology>
    </subcellularLocation>
</comment>
<dbReference type="NCBIfam" id="TIGR00765">
    <property type="entry name" value="yihY_not_rbn"/>
    <property type="match status" value="1"/>
</dbReference>
<evidence type="ECO:0000256" key="5">
    <source>
        <dbReference type="ARBA" id="ARBA00023136"/>
    </source>
</evidence>
<dbReference type="AlphaFoldDB" id="W4HF97"/>